<dbReference type="EMBL" id="JARRAG010000002">
    <property type="protein sequence ID" value="MDG3007311.1"/>
    <property type="molecule type" value="Genomic_DNA"/>
</dbReference>
<organism evidence="2 3">
    <name type="scientific">Paludisphaera mucosa</name>
    <dbReference type="NCBI Taxonomy" id="3030827"/>
    <lineage>
        <taxon>Bacteria</taxon>
        <taxon>Pseudomonadati</taxon>
        <taxon>Planctomycetota</taxon>
        <taxon>Planctomycetia</taxon>
        <taxon>Isosphaerales</taxon>
        <taxon>Isosphaeraceae</taxon>
        <taxon>Paludisphaera</taxon>
    </lineage>
</organism>
<gene>
    <name evidence="1" type="ORF">PZE19_18445</name>
    <name evidence="2" type="ORF">PZE19_26410</name>
</gene>
<evidence type="ECO:0000313" key="3">
    <source>
        <dbReference type="Proteomes" id="UP001216907"/>
    </source>
</evidence>
<name>A0ABT6FIB7_9BACT</name>
<dbReference type="RefSeq" id="WP_277862101.1">
    <property type="nucleotide sequence ID" value="NZ_JARRAG010000002.1"/>
</dbReference>
<sequence>MFSTAEWLATLMRRWDRQGYTPNVALTENGGVPPIRLEEAERTIALVQTADGRQLVLTSDRIVEGDRTVLRYGEVSRCHWITDHADPWEAARLKRTHWHRLILDLSDGRKVALDQLGQAVFPLLRFFQSISRVSAK</sequence>
<evidence type="ECO:0000313" key="1">
    <source>
        <dbReference type="EMBL" id="MDG3005771.1"/>
    </source>
</evidence>
<proteinExistence type="predicted"/>
<protein>
    <submittedName>
        <fullName evidence="2">Uncharacterized protein</fullName>
    </submittedName>
</protein>
<reference evidence="2 3" key="1">
    <citation type="submission" date="2023-03" db="EMBL/GenBank/DDBJ databases">
        <title>Paludisphaera mucosa sp. nov. a novel planctomycete from northern fen.</title>
        <authorList>
            <person name="Ivanova A."/>
        </authorList>
    </citation>
    <scope>NUCLEOTIDE SEQUENCE [LARGE SCALE GENOMIC DNA]</scope>
    <source>
        <strain evidence="2 3">Pla2</strain>
    </source>
</reference>
<keyword evidence="3" id="KW-1185">Reference proteome</keyword>
<dbReference type="Proteomes" id="UP001216907">
    <property type="component" value="Unassembled WGS sequence"/>
</dbReference>
<accession>A0ABT6FIB7</accession>
<dbReference type="EMBL" id="JARRAG010000002">
    <property type="protein sequence ID" value="MDG3005771.1"/>
    <property type="molecule type" value="Genomic_DNA"/>
</dbReference>
<evidence type="ECO:0000313" key="2">
    <source>
        <dbReference type="EMBL" id="MDG3007311.1"/>
    </source>
</evidence>
<comment type="caution">
    <text evidence="2">The sequence shown here is derived from an EMBL/GenBank/DDBJ whole genome shotgun (WGS) entry which is preliminary data.</text>
</comment>